<keyword evidence="4" id="KW-1185">Reference proteome</keyword>
<accession>A0A813XTJ4</accession>
<proteinExistence type="predicted"/>
<dbReference type="GO" id="GO:0016740">
    <property type="term" value="F:transferase activity"/>
    <property type="evidence" value="ECO:0007669"/>
    <property type="project" value="InterPro"/>
</dbReference>
<dbReference type="AlphaFoldDB" id="A0A813XTJ4"/>
<name>A0A813XTJ4_ADIRI</name>
<evidence type="ECO:0000313" key="2">
    <source>
        <dbReference type="EMBL" id="CAF0875191.1"/>
    </source>
</evidence>
<protein>
    <recommendedName>
        <fullName evidence="1">L,D-TPase catalytic domain-containing protein</fullName>
    </recommendedName>
</protein>
<dbReference type="PANTHER" id="PTHR38589:SF1">
    <property type="entry name" value="BLR0621 PROTEIN"/>
    <property type="match status" value="1"/>
</dbReference>
<dbReference type="PANTHER" id="PTHR38589">
    <property type="entry name" value="BLR0621 PROTEIN"/>
    <property type="match status" value="1"/>
</dbReference>
<evidence type="ECO:0000313" key="4">
    <source>
        <dbReference type="Proteomes" id="UP000663828"/>
    </source>
</evidence>
<dbReference type="Pfam" id="PF03734">
    <property type="entry name" value="YkuD"/>
    <property type="match status" value="1"/>
</dbReference>
<organism evidence="2 4">
    <name type="scientific">Adineta ricciae</name>
    <name type="common">Rotifer</name>
    <dbReference type="NCBI Taxonomy" id="249248"/>
    <lineage>
        <taxon>Eukaryota</taxon>
        <taxon>Metazoa</taxon>
        <taxon>Spiralia</taxon>
        <taxon>Gnathifera</taxon>
        <taxon>Rotifera</taxon>
        <taxon>Eurotatoria</taxon>
        <taxon>Bdelloidea</taxon>
        <taxon>Adinetida</taxon>
        <taxon>Adinetidae</taxon>
        <taxon>Adineta</taxon>
    </lineage>
</organism>
<sequence length="178" mass="19917">MTTDQDYEKNKIAKLEVISCSSSAILHFSDRHLPAVIGRNSSRAAKVEGDGCTPVGFLPLRRILYRSDRLTPPRSSIPCQVLTEHDAWCDDITHEDYNHQIRLPHPARHEKLWLEENVYDIIGVLGYNDDPVRIGRGSAIFLHVATSNMEPTAGCIALSLNDLCWVLEQGLEGILISN</sequence>
<evidence type="ECO:0000313" key="3">
    <source>
        <dbReference type="EMBL" id="CAF1105007.1"/>
    </source>
</evidence>
<dbReference type="Proteomes" id="UP000663852">
    <property type="component" value="Unassembled WGS sequence"/>
</dbReference>
<feature type="domain" description="L,D-TPase catalytic" evidence="1">
    <location>
        <begin position="31"/>
        <end position="169"/>
    </location>
</feature>
<dbReference type="Proteomes" id="UP000663828">
    <property type="component" value="Unassembled WGS sequence"/>
</dbReference>
<comment type="caution">
    <text evidence="2">The sequence shown here is derived from an EMBL/GenBank/DDBJ whole genome shotgun (WGS) entry which is preliminary data.</text>
</comment>
<gene>
    <name evidence="3" type="ORF">EDS130_LOCUS20188</name>
    <name evidence="2" type="ORF">XAT740_LOCUS6702</name>
</gene>
<dbReference type="InterPro" id="IPR005490">
    <property type="entry name" value="LD_TPept_cat_dom"/>
</dbReference>
<evidence type="ECO:0000259" key="1">
    <source>
        <dbReference type="Pfam" id="PF03734"/>
    </source>
</evidence>
<reference evidence="2" key="1">
    <citation type="submission" date="2021-02" db="EMBL/GenBank/DDBJ databases">
        <authorList>
            <person name="Nowell W R."/>
        </authorList>
    </citation>
    <scope>NUCLEOTIDE SEQUENCE</scope>
</reference>
<dbReference type="EMBL" id="CAJNOJ010000099">
    <property type="protein sequence ID" value="CAF1105007.1"/>
    <property type="molecule type" value="Genomic_DNA"/>
</dbReference>
<dbReference type="EMBL" id="CAJNOR010000308">
    <property type="protein sequence ID" value="CAF0875191.1"/>
    <property type="molecule type" value="Genomic_DNA"/>
</dbReference>
<dbReference type="OrthoDB" id="9995041at2759"/>